<evidence type="ECO:0000313" key="3">
    <source>
        <dbReference type="Proteomes" id="UP001465976"/>
    </source>
</evidence>
<feature type="compositionally biased region" description="Low complexity" evidence="1">
    <location>
        <begin position="181"/>
        <end position="193"/>
    </location>
</feature>
<reference evidence="2 3" key="1">
    <citation type="submission" date="2024-02" db="EMBL/GenBank/DDBJ databases">
        <title>A draft genome for the cacao thread blight pathogen Marasmius crinis-equi.</title>
        <authorList>
            <person name="Cohen S.P."/>
            <person name="Baruah I.K."/>
            <person name="Amoako-Attah I."/>
            <person name="Bukari Y."/>
            <person name="Meinhardt L.W."/>
            <person name="Bailey B.A."/>
        </authorList>
    </citation>
    <scope>NUCLEOTIDE SEQUENCE [LARGE SCALE GENOMIC DNA]</scope>
    <source>
        <strain evidence="2 3">GH-76</strain>
    </source>
</reference>
<feature type="compositionally biased region" description="Low complexity" evidence="1">
    <location>
        <begin position="103"/>
        <end position="112"/>
    </location>
</feature>
<sequence length="415" mass="46805">MESLEVLQHYQSIRGFDSATTDLARYCGFSIYGFTQTNSSRFVDSDDDWQVWNPTPQELILRLISAGLLPTKISPSDVLRRLASCNNNHDHLIEMEPLDSSSTTISSVSVPSRTPLLPMHSETGLPDSTVTEETATTFLPFTETQTVATLSKPHPLSQVHPATVDLDTTVVVGIDSSCSFSTSTPSAPTSVEPFSSRMPAPHDSNPNIVMETETSFLSTDIPSAHVLLKQNCLSSMKSNQVEGRESSCFTATPREATSSKKQKRPSLLRKRSSTLPSSSSVPSDGKPETPSRKSIQNVQSESVTLVSGSQTTTHNDSSTTHTHSNNNNTTKNLHSNNIHITNYHHYHQQNRRQRRWKMTRFVGRNTQNSRPPGVFWHPYWYHFAHFHPPAFSRMDGWSDWMVWPWWHWWRWPWGG</sequence>
<evidence type="ECO:0000256" key="1">
    <source>
        <dbReference type="SAM" id="MobiDB-lite"/>
    </source>
</evidence>
<gene>
    <name evidence="2" type="ORF">V5O48_014385</name>
</gene>
<feature type="compositionally biased region" description="Polar residues" evidence="1">
    <location>
        <begin position="292"/>
        <end position="310"/>
    </location>
</feature>
<keyword evidence="3" id="KW-1185">Reference proteome</keyword>
<protein>
    <submittedName>
        <fullName evidence="2">Uncharacterized protein</fullName>
    </submittedName>
</protein>
<feature type="region of interest" description="Disordered" evidence="1">
    <location>
        <begin position="103"/>
        <end position="129"/>
    </location>
</feature>
<feature type="compositionally biased region" description="Low complexity" evidence="1">
    <location>
        <begin position="311"/>
        <end position="334"/>
    </location>
</feature>
<proteinExistence type="predicted"/>
<name>A0ABR3EXH2_9AGAR</name>
<evidence type="ECO:0000313" key="2">
    <source>
        <dbReference type="EMBL" id="KAL0567610.1"/>
    </source>
</evidence>
<accession>A0ABR3EXH2</accession>
<organism evidence="2 3">
    <name type="scientific">Marasmius crinis-equi</name>
    <dbReference type="NCBI Taxonomy" id="585013"/>
    <lineage>
        <taxon>Eukaryota</taxon>
        <taxon>Fungi</taxon>
        <taxon>Dikarya</taxon>
        <taxon>Basidiomycota</taxon>
        <taxon>Agaricomycotina</taxon>
        <taxon>Agaricomycetes</taxon>
        <taxon>Agaricomycetidae</taxon>
        <taxon>Agaricales</taxon>
        <taxon>Marasmiineae</taxon>
        <taxon>Marasmiaceae</taxon>
        <taxon>Marasmius</taxon>
    </lineage>
</organism>
<comment type="caution">
    <text evidence="2">The sequence shown here is derived from an EMBL/GenBank/DDBJ whole genome shotgun (WGS) entry which is preliminary data.</text>
</comment>
<feature type="compositionally biased region" description="Low complexity" evidence="1">
    <location>
        <begin position="273"/>
        <end position="283"/>
    </location>
</feature>
<dbReference type="Proteomes" id="UP001465976">
    <property type="component" value="Unassembled WGS sequence"/>
</dbReference>
<dbReference type="EMBL" id="JBAHYK010001542">
    <property type="protein sequence ID" value="KAL0567610.1"/>
    <property type="molecule type" value="Genomic_DNA"/>
</dbReference>
<feature type="region of interest" description="Disordered" evidence="1">
    <location>
        <begin position="181"/>
        <end position="204"/>
    </location>
</feature>
<feature type="compositionally biased region" description="Basic residues" evidence="1">
    <location>
        <begin position="260"/>
        <end position="272"/>
    </location>
</feature>
<feature type="region of interest" description="Disordered" evidence="1">
    <location>
        <begin position="237"/>
        <end position="334"/>
    </location>
</feature>